<proteinExistence type="inferred from homology"/>
<evidence type="ECO:0000256" key="10">
    <source>
        <dbReference type="ARBA" id="ARBA00047554"/>
    </source>
</evidence>
<dbReference type="NCBIfam" id="TIGR00562">
    <property type="entry name" value="proto_IX_ox"/>
    <property type="match status" value="1"/>
</dbReference>
<accession>A0A9P4N376</accession>
<dbReference type="Proteomes" id="UP000800093">
    <property type="component" value="Unassembled WGS sequence"/>
</dbReference>
<dbReference type="SUPFAM" id="SSF54373">
    <property type="entry name" value="FAD-linked reductases, C-terminal domain"/>
    <property type="match status" value="1"/>
</dbReference>
<evidence type="ECO:0000259" key="12">
    <source>
        <dbReference type="Pfam" id="PF01593"/>
    </source>
</evidence>
<name>A0A9P4N376_9PLEO</name>
<dbReference type="GO" id="GO:0006782">
    <property type="term" value="P:protoporphyrinogen IX biosynthetic process"/>
    <property type="evidence" value="ECO:0007669"/>
    <property type="project" value="UniProtKB-UniRule"/>
</dbReference>
<dbReference type="SUPFAM" id="SSF51905">
    <property type="entry name" value="FAD/NAD(P)-binding domain"/>
    <property type="match status" value="1"/>
</dbReference>
<evidence type="ECO:0000313" key="14">
    <source>
        <dbReference type="Proteomes" id="UP000800093"/>
    </source>
</evidence>
<evidence type="ECO:0000256" key="2">
    <source>
        <dbReference type="ARBA" id="ARBA00005073"/>
    </source>
</evidence>
<dbReference type="PANTHER" id="PTHR42923">
    <property type="entry name" value="PROTOPORPHYRINOGEN OXIDASE"/>
    <property type="match status" value="1"/>
</dbReference>
<evidence type="ECO:0000256" key="3">
    <source>
        <dbReference type="ARBA" id="ARBA00010551"/>
    </source>
</evidence>
<dbReference type="InterPro" id="IPR036188">
    <property type="entry name" value="FAD/NAD-bd_sf"/>
</dbReference>
<keyword evidence="7 11" id="KW-0560">Oxidoreductase</keyword>
<evidence type="ECO:0000256" key="7">
    <source>
        <dbReference type="ARBA" id="ARBA00023002"/>
    </source>
</evidence>
<protein>
    <recommendedName>
        <fullName evidence="4 11">Protoporphyrinogen oxidase</fullName>
        <ecNumber evidence="4 11">1.3.3.4</ecNumber>
    </recommendedName>
</protein>
<dbReference type="OrthoDB" id="438553at2759"/>
<keyword evidence="5 11" id="KW-0285">Flavoprotein</keyword>
<comment type="caution">
    <text evidence="13">The sequence shown here is derived from an EMBL/GenBank/DDBJ whole genome shotgun (WGS) entry which is preliminary data.</text>
</comment>
<evidence type="ECO:0000256" key="1">
    <source>
        <dbReference type="ARBA" id="ARBA00002600"/>
    </source>
</evidence>
<comment type="cofactor">
    <cofactor evidence="11">
        <name>FAD</name>
        <dbReference type="ChEBI" id="CHEBI:57692"/>
    </cofactor>
    <text evidence="11">Binds 1 FAD per subunit.</text>
</comment>
<comment type="function">
    <text evidence="1 11">Catalyzes the 6-electron oxidation of protoporphyrinogen-IX to form protoporphyrin-IX.</text>
</comment>
<evidence type="ECO:0000256" key="6">
    <source>
        <dbReference type="ARBA" id="ARBA00022827"/>
    </source>
</evidence>
<dbReference type="PANTHER" id="PTHR42923:SF3">
    <property type="entry name" value="PROTOPORPHYRINOGEN OXIDASE"/>
    <property type="match status" value="1"/>
</dbReference>
<dbReference type="GO" id="GO:0005743">
    <property type="term" value="C:mitochondrial inner membrane"/>
    <property type="evidence" value="ECO:0007669"/>
    <property type="project" value="UniProtKB-SubCell"/>
</dbReference>
<dbReference type="InterPro" id="IPR050464">
    <property type="entry name" value="Zeta_carotene_desat/Oxidored"/>
</dbReference>
<organism evidence="13 14">
    <name type="scientific">Lojkania enalia</name>
    <dbReference type="NCBI Taxonomy" id="147567"/>
    <lineage>
        <taxon>Eukaryota</taxon>
        <taxon>Fungi</taxon>
        <taxon>Dikarya</taxon>
        <taxon>Ascomycota</taxon>
        <taxon>Pezizomycotina</taxon>
        <taxon>Dothideomycetes</taxon>
        <taxon>Pleosporomycetidae</taxon>
        <taxon>Pleosporales</taxon>
        <taxon>Pleosporales incertae sedis</taxon>
        <taxon>Lojkania</taxon>
    </lineage>
</organism>
<evidence type="ECO:0000256" key="4">
    <source>
        <dbReference type="ARBA" id="ARBA00012867"/>
    </source>
</evidence>
<reference evidence="14" key="1">
    <citation type="journal article" date="2020" name="Stud. Mycol.">
        <title>101 Dothideomycetes genomes: A test case for predicting lifestyles and emergence of pathogens.</title>
        <authorList>
            <person name="Haridas S."/>
            <person name="Albert R."/>
            <person name="Binder M."/>
            <person name="Bloem J."/>
            <person name="LaButti K."/>
            <person name="Salamov A."/>
            <person name="Andreopoulos B."/>
            <person name="Baker S."/>
            <person name="Barry K."/>
            <person name="Bills G."/>
            <person name="Bluhm B."/>
            <person name="Cannon C."/>
            <person name="Castanera R."/>
            <person name="Culley D."/>
            <person name="Daum C."/>
            <person name="Ezra D."/>
            <person name="Gonzalez J."/>
            <person name="Henrissat B."/>
            <person name="Kuo A."/>
            <person name="Liang C."/>
            <person name="Lipzen A."/>
            <person name="Lutzoni F."/>
            <person name="Magnuson J."/>
            <person name="Mondo S."/>
            <person name="Nolan M."/>
            <person name="Ohm R."/>
            <person name="Pangilinan J."/>
            <person name="Park H.-J."/>
            <person name="Ramirez L."/>
            <person name="Alfaro M."/>
            <person name="Sun H."/>
            <person name="Tritt A."/>
            <person name="Yoshinaga Y."/>
            <person name="Zwiers L.-H."/>
            <person name="Turgeon B."/>
            <person name="Goodwin S."/>
            <person name="Spatafora J."/>
            <person name="Crous P."/>
            <person name="Grigoriev I."/>
        </authorList>
    </citation>
    <scope>NUCLEOTIDE SEQUENCE [LARGE SCALE GENOMIC DNA]</scope>
    <source>
        <strain evidence="14">CBS 304.66</strain>
    </source>
</reference>
<dbReference type="GO" id="GO:0004729">
    <property type="term" value="F:oxygen-dependent protoporphyrinogen oxidase activity"/>
    <property type="evidence" value="ECO:0007669"/>
    <property type="project" value="UniProtKB-UniRule"/>
</dbReference>
<comment type="pathway">
    <text evidence="2 11">Porphyrin-containing compound metabolism; protoporphyrin-IX biosynthesis; protoporphyrin-IX from protoporphyrinogen-IX: step 1/1.</text>
</comment>
<evidence type="ECO:0000256" key="5">
    <source>
        <dbReference type="ARBA" id="ARBA00022630"/>
    </source>
</evidence>
<dbReference type="AlphaFoldDB" id="A0A9P4N376"/>
<gene>
    <name evidence="13" type="ORF">CC78DRAFT_544337</name>
</gene>
<evidence type="ECO:0000256" key="8">
    <source>
        <dbReference type="ARBA" id="ARBA00023133"/>
    </source>
</evidence>
<comment type="similarity">
    <text evidence="3 11">Belongs to the protoporphyrinogen/coproporphyrinogen oxidase family. Protoporphyrinogen oxidase subfamily.</text>
</comment>
<comment type="subcellular location">
    <subcellularLocation>
        <location evidence="11">Mitochondrion inner membrane</location>
    </subcellularLocation>
</comment>
<keyword evidence="9 11" id="KW-0627">Porphyrin biosynthesis</keyword>
<comment type="catalytic activity">
    <reaction evidence="10 11">
        <text>protoporphyrinogen IX + 3 O2 = protoporphyrin IX + 3 H2O2</text>
        <dbReference type="Rhea" id="RHEA:25576"/>
        <dbReference type="ChEBI" id="CHEBI:15379"/>
        <dbReference type="ChEBI" id="CHEBI:16240"/>
        <dbReference type="ChEBI" id="CHEBI:57306"/>
        <dbReference type="ChEBI" id="CHEBI:57307"/>
        <dbReference type="EC" id="1.3.3.4"/>
    </reaction>
</comment>
<evidence type="ECO:0000256" key="9">
    <source>
        <dbReference type="ARBA" id="ARBA00023244"/>
    </source>
</evidence>
<dbReference type="EMBL" id="ML986618">
    <property type="protein sequence ID" value="KAF2264177.1"/>
    <property type="molecule type" value="Genomic_DNA"/>
</dbReference>
<dbReference type="Gene3D" id="3.50.50.60">
    <property type="entry name" value="FAD/NAD(P)-binding domain"/>
    <property type="match status" value="1"/>
</dbReference>
<dbReference type="Pfam" id="PF01593">
    <property type="entry name" value="Amino_oxidase"/>
    <property type="match status" value="1"/>
</dbReference>
<evidence type="ECO:0000256" key="11">
    <source>
        <dbReference type="RuleBase" id="RU367069"/>
    </source>
</evidence>
<dbReference type="InterPro" id="IPR002937">
    <property type="entry name" value="Amino_oxidase"/>
</dbReference>
<keyword evidence="14" id="KW-1185">Reference proteome</keyword>
<dbReference type="EC" id="1.3.3.4" evidence="4 11"/>
<sequence>MSKKYMTEANRIAVIGGGVTGLATCYYGAKHYPDAEITLFEGSNRFGGAIESVFVEMDDGRAIVCEMGVRTLRANAPRAIVMIDLIRELGLEHELAFLLKSDNIASRRYIYYPDHLVAIPVANVSKSIVHIPAPDAVTLKHICTLVRMVFTEPLSKGLMTGIGQGLFTKRPLNVVNDDSIGNLLVRRFGKQIAENIGSAIIHGLYAGNMHKLSARALTPGLWALDTRFPLVNFHSRVTKQPTNVSPMDDITQKWIKDETDMLKRIRNGPAGDLEKRIFRDISVFSFKRGVGRLTERLQEEIYAMRNIKIRSNSPVKSISGTNNDMLVHTDFHSEPFSHIISTTSLPTTLDLLGIKDLPTITHVPVMTVAFCYATPNLNHPHRGFGYLIPESVPPQQNPEKALGVIFDSDAITNQDHFQGTKISVMLGGHYWSSHASLPTTDEGVAMAKSVLQRHLGITEEPLKVFARLKKEAIPQYPVGHHSRLKRVHEILKDYGGRMRVAGNSYMGIGVHDCLFSARRIVEKLDDRDRTGLEMYQ</sequence>
<keyword evidence="6 11" id="KW-0274">FAD</keyword>
<feature type="domain" description="Amine oxidase" evidence="12">
    <location>
        <begin position="20"/>
        <end position="521"/>
    </location>
</feature>
<keyword evidence="8 11" id="KW-0350">Heme biosynthesis</keyword>
<dbReference type="InterPro" id="IPR004572">
    <property type="entry name" value="Protoporphyrinogen_oxidase"/>
</dbReference>
<evidence type="ECO:0000313" key="13">
    <source>
        <dbReference type="EMBL" id="KAF2264177.1"/>
    </source>
</evidence>